<gene>
    <name evidence="8" type="ORF">D4Q52_14010</name>
</gene>
<name>A0A418VCU3_RHOPL</name>
<sequence length="513" mass="56338">MLASEMIRRGAVYHGPKTAVMFGEQRMTFTEVDLLSNRIANVFIETFKLEVGRRVGMLLNNSIHTLPLDFGFVKSRLSRVPLNSRLSLVEQQQMLDGAGVDTLIHGTDLTDRARELASAMQGLKLISIGNAADPNDLLQLAQAGSDAPPSRRPEPDDVVITIFTSGTTGKLKAVEHTQASWGAMATNVLINMEVGEGDVMLHAASMIHASGCFIVPYWLRGGVAAVLPGFTPASYLDAVERWKPTALNLVPTMIGMLLDHPGIAQADFSSVKSIIYGASPMPRPVMLRALQVWGPRFAQYYGQSEAPIFITHLTQADHVGPHAEQRLASCGRPSIDCEIKLVNEDGDEVAPGEAGEIALRTPFAMKGYYNAPELNAQMFLPDGWLRTRDVGRFDNDGYLYLVDRTSDMIVSGGYNVYPREVEDALAAHPAVREVVVVGLPDDKWGESVAAFVALRKDTSAEEAELIAFARERVASYKVPKQVRFIDEVPKSPVGKLLRRAVRDPFWQGRERKI</sequence>
<evidence type="ECO:0000256" key="1">
    <source>
        <dbReference type="ARBA" id="ARBA00006432"/>
    </source>
</evidence>
<dbReference type="PANTHER" id="PTHR43767">
    <property type="entry name" value="LONG-CHAIN-FATTY-ACID--COA LIGASE"/>
    <property type="match status" value="1"/>
</dbReference>
<dbReference type="InterPro" id="IPR025110">
    <property type="entry name" value="AMP-bd_C"/>
</dbReference>
<dbReference type="RefSeq" id="WP_119857187.1">
    <property type="nucleotide sequence ID" value="NZ_QYYD01000013.1"/>
</dbReference>
<protein>
    <recommendedName>
        <fullName evidence="5">3-methylmercaptopropionyl-CoA ligase</fullName>
        <ecNumber evidence="4">6.2.1.44</ecNumber>
    </recommendedName>
</protein>
<dbReference type="FunFam" id="3.30.300.30:FF:000008">
    <property type="entry name" value="2,3-dihydroxybenzoate-AMP ligase"/>
    <property type="match status" value="1"/>
</dbReference>
<keyword evidence="2 8" id="KW-0436">Ligase</keyword>
<dbReference type="Gene3D" id="3.40.50.12780">
    <property type="entry name" value="N-terminal domain of ligase-like"/>
    <property type="match status" value="1"/>
</dbReference>
<dbReference type="OrthoDB" id="9803968at2"/>
<feature type="domain" description="AMP-dependent synthetase/ligase" evidence="6">
    <location>
        <begin position="13"/>
        <end position="369"/>
    </location>
</feature>
<dbReference type="SUPFAM" id="SSF56801">
    <property type="entry name" value="Acetyl-CoA synthetase-like"/>
    <property type="match status" value="1"/>
</dbReference>
<comment type="catalytic activity">
    <reaction evidence="3">
        <text>3-(methylsulfanyl)propanoate + ATP + CoA = 3-(methylsulfanyl)propanoyl-CoA + AMP + diphosphate</text>
        <dbReference type="Rhea" id="RHEA:43052"/>
        <dbReference type="ChEBI" id="CHEBI:30616"/>
        <dbReference type="ChEBI" id="CHEBI:33019"/>
        <dbReference type="ChEBI" id="CHEBI:49016"/>
        <dbReference type="ChEBI" id="CHEBI:57287"/>
        <dbReference type="ChEBI" id="CHEBI:82815"/>
        <dbReference type="ChEBI" id="CHEBI:456215"/>
        <dbReference type="EC" id="6.2.1.44"/>
    </reaction>
    <physiologicalReaction direction="left-to-right" evidence="3">
        <dbReference type="Rhea" id="RHEA:43053"/>
    </physiologicalReaction>
</comment>
<dbReference type="Pfam" id="PF00501">
    <property type="entry name" value="AMP-binding"/>
    <property type="match status" value="1"/>
</dbReference>
<evidence type="ECO:0000313" key="8">
    <source>
        <dbReference type="EMBL" id="RJF73974.1"/>
    </source>
</evidence>
<evidence type="ECO:0000313" key="9">
    <source>
        <dbReference type="Proteomes" id="UP000285523"/>
    </source>
</evidence>
<feature type="domain" description="AMP-binding enzyme C-terminal" evidence="7">
    <location>
        <begin position="420"/>
        <end position="495"/>
    </location>
</feature>
<organism evidence="8 9">
    <name type="scientific">Rhodopseudomonas palustris</name>
    <dbReference type="NCBI Taxonomy" id="1076"/>
    <lineage>
        <taxon>Bacteria</taxon>
        <taxon>Pseudomonadati</taxon>
        <taxon>Pseudomonadota</taxon>
        <taxon>Alphaproteobacteria</taxon>
        <taxon>Hyphomicrobiales</taxon>
        <taxon>Nitrobacteraceae</taxon>
        <taxon>Rhodopseudomonas</taxon>
    </lineage>
</organism>
<evidence type="ECO:0000259" key="7">
    <source>
        <dbReference type="Pfam" id="PF13193"/>
    </source>
</evidence>
<dbReference type="InterPro" id="IPR042099">
    <property type="entry name" value="ANL_N_sf"/>
</dbReference>
<dbReference type="InterPro" id="IPR000873">
    <property type="entry name" value="AMP-dep_synth/lig_dom"/>
</dbReference>
<dbReference type="GO" id="GO:0016877">
    <property type="term" value="F:ligase activity, forming carbon-sulfur bonds"/>
    <property type="evidence" value="ECO:0007669"/>
    <property type="project" value="UniProtKB-ARBA"/>
</dbReference>
<dbReference type="PANTHER" id="PTHR43767:SF7">
    <property type="entry name" value="MEDIUM_LONG-CHAIN-FATTY-ACID--COA LIGASE FADD8"/>
    <property type="match status" value="1"/>
</dbReference>
<evidence type="ECO:0000256" key="4">
    <source>
        <dbReference type="ARBA" id="ARBA00066616"/>
    </source>
</evidence>
<comment type="caution">
    <text evidence="8">The sequence shown here is derived from an EMBL/GenBank/DDBJ whole genome shotgun (WGS) entry which is preliminary data.</text>
</comment>
<proteinExistence type="inferred from homology"/>
<dbReference type="InterPro" id="IPR045851">
    <property type="entry name" value="AMP-bd_C_sf"/>
</dbReference>
<dbReference type="InterPro" id="IPR050237">
    <property type="entry name" value="ATP-dep_AMP-bd_enzyme"/>
</dbReference>
<accession>A0A418VCU3</accession>
<dbReference type="Proteomes" id="UP000285523">
    <property type="component" value="Unassembled WGS sequence"/>
</dbReference>
<dbReference type="EC" id="6.2.1.44" evidence="4"/>
<evidence type="ECO:0000259" key="6">
    <source>
        <dbReference type="Pfam" id="PF00501"/>
    </source>
</evidence>
<dbReference type="Gene3D" id="3.30.300.30">
    <property type="match status" value="1"/>
</dbReference>
<dbReference type="AlphaFoldDB" id="A0A418VCU3"/>
<dbReference type="EMBL" id="QYYD01000013">
    <property type="protein sequence ID" value="RJF73974.1"/>
    <property type="molecule type" value="Genomic_DNA"/>
</dbReference>
<evidence type="ECO:0000256" key="2">
    <source>
        <dbReference type="ARBA" id="ARBA00022598"/>
    </source>
</evidence>
<dbReference type="Pfam" id="PF13193">
    <property type="entry name" value="AMP-binding_C"/>
    <property type="match status" value="1"/>
</dbReference>
<evidence type="ECO:0000256" key="5">
    <source>
        <dbReference type="ARBA" id="ARBA00067668"/>
    </source>
</evidence>
<evidence type="ECO:0000256" key="3">
    <source>
        <dbReference type="ARBA" id="ARBA00051915"/>
    </source>
</evidence>
<comment type="similarity">
    <text evidence="1">Belongs to the ATP-dependent AMP-binding enzyme family.</text>
</comment>
<reference evidence="8 9" key="1">
    <citation type="submission" date="2018-09" db="EMBL/GenBank/DDBJ databases">
        <title>Draft genome sequence of Rhodopseudomonas palustris 2.1.18.</title>
        <authorList>
            <person name="Robertson S.L."/>
            <person name="Meyer T.E."/>
            <person name="Kyndt J.A."/>
        </authorList>
    </citation>
    <scope>NUCLEOTIDE SEQUENCE [LARGE SCALE GENOMIC DNA]</scope>
    <source>
        <strain evidence="8 9">2.1.18</strain>
    </source>
</reference>